<feature type="transmembrane region" description="Helical" evidence="8">
    <location>
        <begin position="72"/>
        <end position="94"/>
    </location>
</feature>
<feature type="transmembrane region" description="Helical" evidence="8">
    <location>
        <begin position="114"/>
        <end position="140"/>
    </location>
</feature>
<dbReference type="PANTHER" id="PTHR30413:SF8">
    <property type="entry name" value="TRANSPORT PERMEASE PROTEIN"/>
    <property type="match status" value="1"/>
</dbReference>
<evidence type="ECO:0000256" key="7">
    <source>
        <dbReference type="ARBA" id="ARBA00023136"/>
    </source>
</evidence>
<evidence type="ECO:0000256" key="6">
    <source>
        <dbReference type="ARBA" id="ARBA00022989"/>
    </source>
</evidence>
<protein>
    <submittedName>
        <fullName evidence="10">ABC transporter permease</fullName>
    </submittedName>
</protein>
<dbReference type="Proteomes" id="UP000194664">
    <property type="component" value="Unassembled WGS sequence"/>
</dbReference>
<keyword evidence="4" id="KW-1003">Cell membrane</keyword>
<dbReference type="PANTHER" id="PTHR30413">
    <property type="entry name" value="INNER MEMBRANE TRANSPORT PERMEASE"/>
    <property type="match status" value="1"/>
</dbReference>
<evidence type="ECO:0000259" key="9">
    <source>
        <dbReference type="Pfam" id="PF01061"/>
    </source>
</evidence>
<organism evidence="10 11">
    <name type="scientific">Marivivens niveibacter</name>
    <dbReference type="NCBI Taxonomy" id="1930667"/>
    <lineage>
        <taxon>Bacteria</taxon>
        <taxon>Pseudomonadati</taxon>
        <taxon>Pseudomonadota</taxon>
        <taxon>Alphaproteobacteria</taxon>
        <taxon>Rhodobacterales</taxon>
        <taxon>Paracoccaceae</taxon>
        <taxon>Marivivens group</taxon>
        <taxon>Marivivens</taxon>
    </lineage>
</organism>
<feature type="transmembrane region" description="Helical" evidence="8">
    <location>
        <begin position="36"/>
        <end position="60"/>
    </location>
</feature>
<dbReference type="GO" id="GO:0015920">
    <property type="term" value="P:lipopolysaccharide transport"/>
    <property type="evidence" value="ECO:0007669"/>
    <property type="project" value="TreeGrafter"/>
</dbReference>
<evidence type="ECO:0000256" key="1">
    <source>
        <dbReference type="ARBA" id="ARBA00004429"/>
    </source>
</evidence>
<feature type="domain" description="ABC-2 type transporter transmembrane" evidence="9">
    <location>
        <begin position="21"/>
        <end position="224"/>
    </location>
</feature>
<dbReference type="EMBL" id="MSPP01000002">
    <property type="protein sequence ID" value="OUD09648.1"/>
    <property type="molecule type" value="Genomic_DNA"/>
</dbReference>
<keyword evidence="3" id="KW-0813">Transport</keyword>
<evidence type="ECO:0000313" key="11">
    <source>
        <dbReference type="Proteomes" id="UP000194664"/>
    </source>
</evidence>
<dbReference type="OrthoDB" id="7835223at2"/>
<sequence length="273" mass="30389">MFQVSKPTTMTGSAWNILQLIFHSTVREIRKSHRNAVVGLLLSMLQAVIFVGAFYFMFQVLGMRNAKLRGDFLLYIMSGVFLFLTHNKAMSAVFGSEGSTSALLKHAPLNSFILISSAALGSLYTQTLALLTILFLYHAIGNPVEIHDPVGAFAMLLLAWFSGVSIGMLFLAAKPWFPTATGVVQTLYSRANMIASGKMFVANATPGYILRLFDWNPLFHTIDQERGYVFVNYFPHHSSITYPLVLSLIFISIGLLGEFFTRRHVSMSWGATR</sequence>
<keyword evidence="5 8" id="KW-0812">Transmembrane</keyword>
<keyword evidence="7 8" id="KW-0472">Membrane</keyword>
<evidence type="ECO:0000256" key="3">
    <source>
        <dbReference type="ARBA" id="ARBA00022448"/>
    </source>
</evidence>
<gene>
    <name evidence="10" type="ORF">BVC71_07365</name>
</gene>
<comment type="caution">
    <text evidence="10">The sequence shown here is derived from an EMBL/GenBank/DDBJ whole genome shotgun (WGS) entry which is preliminary data.</text>
</comment>
<keyword evidence="6 8" id="KW-1133">Transmembrane helix</keyword>
<feature type="transmembrane region" description="Helical" evidence="8">
    <location>
        <begin position="152"/>
        <end position="173"/>
    </location>
</feature>
<dbReference type="GO" id="GO:0005886">
    <property type="term" value="C:plasma membrane"/>
    <property type="evidence" value="ECO:0007669"/>
    <property type="project" value="UniProtKB-SubCell"/>
</dbReference>
<dbReference type="GO" id="GO:0140359">
    <property type="term" value="F:ABC-type transporter activity"/>
    <property type="evidence" value="ECO:0007669"/>
    <property type="project" value="InterPro"/>
</dbReference>
<dbReference type="InterPro" id="IPR013525">
    <property type="entry name" value="ABC2_TM"/>
</dbReference>
<evidence type="ECO:0000256" key="8">
    <source>
        <dbReference type="SAM" id="Phobius"/>
    </source>
</evidence>
<evidence type="ECO:0000313" key="10">
    <source>
        <dbReference type="EMBL" id="OUD09648.1"/>
    </source>
</evidence>
<comment type="subcellular location">
    <subcellularLocation>
        <location evidence="1">Cell inner membrane</location>
        <topology evidence="1">Multi-pass membrane protein</topology>
    </subcellularLocation>
</comment>
<evidence type="ECO:0000256" key="4">
    <source>
        <dbReference type="ARBA" id="ARBA00022475"/>
    </source>
</evidence>
<proteinExistence type="inferred from homology"/>
<comment type="similarity">
    <text evidence="2">Belongs to the ABC-2 integral membrane protein family.</text>
</comment>
<reference evidence="10 11" key="1">
    <citation type="submission" date="2016-12" db="EMBL/GenBank/DDBJ databases">
        <title>The draft genome sequence of HSLHS2.</title>
        <authorList>
            <person name="Hu D."/>
            <person name="Wang L."/>
            <person name="Shao Z."/>
        </authorList>
    </citation>
    <scope>NUCLEOTIDE SEQUENCE [LARGE SCALE GENOMIC DNA]</scope>
    <source>
        <strain evidence="10">MCCC 1A06712</strain>
    </source>
</reference>
<dbReference type="RefSeq" id="WP_086450983.1">
    <property type="nucleotide sequence ID" value="NZ_MSPP01000002.1"/>
</dbReference>
<feature type="transmembrane region" description="Helical" evidence="8">
    <location>
        <begin position="240"/>
        <end position="260"/>
    </location>
</feature>
<keyword evidence="11" id="KW-1185">Reference proteome</keyword>
<dbReference type="Pfam" id="PF01061">
    <property type="entry name" value="ABC2_membrane"/>
    <property type="match status" value="1"/>
</dbReference>
<dbReference type="AlphaFoldDB" id="A0A251WZU7"/>
<accession>A0A251WZU7</accession>
<name>A0A251WZU7_9RHOB</name>
<evidence type="ECO:0000256" key="2">
    <source>
        <dbReference type="ARBA" id="ARBA00007783"/>
    </source>
</evidence>
<evidence type="ECO:0000256" key="5">
    <source>
        <dbReference type="ARBA" id="ARBA00022692"/>
    </source>
</evidence>